<reference evidence="2" key="1">
    <citation type="submission" date="2020-03" db="EMBL/GenBank/DDBJ databases">
        <authorList>
            <person name="Weist P."/>
        </authorList>
    </citation>
    <scope>NUCLEOTIDE SEQUENCE</scope>
</reference>
<keyword evidence="3" id="KW-1185">Reference proteome</keyword>
<protein>
    <submittedName>
        <fullName evidence="2">Uncharacterized protein</fullName>
    </submittedName>
</protein>
<accession>A0A9N7UI18</accession>
<organism evidence="2 3">
    <name type="scientific">Pleuronectes platessa</name>
    <name type="common">European plaice</name>
    <dbReference type="NCBI Taxonomy" id="8262"/>
    <lineage>
        <taxon>Eukaryota</taxon>
        <taxon>Metazoa</taxon>
        <taxon>Chordata</taxon>
        <taxon>Craniata</taxon>
        <taxon>Vertebrata</taxon>
        <taxon>Euteleostomi</taxon>
        <taxon>Actinopterygii</taxon>
        <taxon>Neopterygii</taxon>
        <taxon>Teleostei</taxon>
        <taxon>Neoteleostei</taxon>
        <taxon>Acanthomorphata</taxon>
        <taxon>Carangaria</taxon>
        <taxon>Pleuronectiformes</taxon>
        <taxon>Pleuronectoidei</taxon>
        <taxon>Pleuronectidae</taxon>
        <taxon>Pleuronectes</taxon>
    </lineage>
</organism>
<gene>
    <name evidence="2" type="ORF">PLEPLA_LOCUS18523</name>
</gene>
<evidence type="ECO:0000313" key="3">
    <source>
        <dbReference type="Proteomes" id="UP001153269"/>
    </source>
</evidence>
<feature type="compositionally biased region" description="Basic residues" evidence="1">
    <location>
        <begin position="1"/>
        <end position="10"/>
    </location>
</feature>
<sequence length="80" mass="8663">MGETPRRHRPSGGPQSDRGIRIRIAAHSPQCPSEELEGETEGAGGRRGMKGWGSRNIPCSHWPIIKSAENISEPETACCP</sequence>
<evidence type="ECO:0000313" key="2">
    <source>
        <dbReference type="EMBL" id="CAB1430541.1"/>
    </source>
</evidence>
<evidence type="ECO:0000256" key="1">
    <source>
        <dbReference type="SAM" id="MobiDB-lite"/>
    </source>
</evidence>
<dbReference type="EMBL" id="CADEAL010001241">
    <property type="protein sequence ID" value="CAB1430541.1"/>
    <property type="molecule type" value="Genomic_DNA"/>
</dbReference>
<feature type="region of interest" description="Disordered" evidence="1">
    <location>
        <begin position="1"/>
        <end position="55"/>
    </location>
</feature>
<dbReference type="AlphaFoldDB" id="A0A9N7UI18"/>
<comment type="caution">
    <text evidence="2">The sequence shown here is derived from an EMBL/GenBank/DDBJ whole genome shotgun (WGS) entry which is preliminary data.</text>
</comment>
<name>A0A9N7UI18_PLEPL</name>
<dbReference type="Proteomes" id="UP001153269">
    <property type="component" value="Unassembled WGS sequence"/>
</dbReference>
<proteinExistence type="predicted"/>